<feature type="region of interest" description="Disordered" evidence="2">
    <location>
        <begin position="1"/>
        <end position="27"/>
    </location>
</feature>
<proteinExistence type="predicted"/>
<gene>
    <name evidence="3" type="ORF">IFM89_037448</name>
</gene>
<dbReference type="OrthoDB" id="408631at2759"/>
<evidence type="ECO:0000256" key="2">
    <source>
        <dbReference type="SAM" id="MobiDB-lite"/>
    </source>
</evidence>
<keyword evidence="4" id="KW-1185">Reference proteome</keyword>
<organism evidence="3 4">
    <name type="scientific">Coptis chinensis</name>
    <dbReference type="NCBI Taxonomy" id="261450"/>
    <lineage>
        <taxon>Eukaryota</taxon>
        <taxon>Viridiplantae</taxon>
        <taxon>Streptophyta</taxon>
        <taxon>Embryophyta</taxon>
        <taxon>Tracheophyta</taxon>
        <taxon>Spermatophyta</taxon>
        <taxon>Magnoliopsida</taxon>
        <taxon>Ranunculales</taxon>
        <taxon>Ranunculaceae</taxon>
        <taxon>Coptidoideae</taxon>
        <taxon>Coptis</taxon>
    </lineage>
</organism>
<dbReference type="EMBL" id="JADFTS010000006">
    <property type="protein sequence ID" value="KAF9603685.1"/>
    <property type="molecule type" value="Genomic_DNA"/>
</dbReference>
<name>A0A835LQG9_9MAGN</name>
<dbReference type="AlphaFoldDB" id="A0A835LQG9"/>
<dbReference type="Proteomes" id="UP000631114">
    <property type="component" value="Unassembled WGS sequence"/>
</dbReference>
<accession>A0A835LQG9</accession>
<evidence type="ECO:0000313" key="3">
    <source>
        <dbReference type="EMBL" id="KAF9603685.1"/>
    </source>
</evidence>
<evidence type="ECO:0000313" key="4">
    <source>
        <dbReference type="Proteomes" id="UP000631114"/>
    </source>
</evidence>
<dbReference type="GO" id="GO:0070072">
    <property type="term" value="P:vacuolar proton-transporting V-type ATPase complex assembly"/>
    <property type="evidence" value="ECO:0007669"/>
    <property type="project" value="InterPro"/>
</dbReference>
<dbReference type="GO" id="GO:0051082">
    <property type="term" value="F:unfolded protein binding"/>
    <property type="evidence" value="ECO:0007669"/>
    <property type="project" value="TreeGrafter"/>
</dbReference>
<dbReference type="PANTHER" id="PTHR31996">
    <property type="entry name" value="COILED-COIL DOMAIN-CONTAINING PROTEIN 115"/>
    <property type="match status" value="1"/>
</dbReference>
<dbReference type="PANTHER" id="PTHR31996:SF2">
    <property type="entry name" value="COILED-COIL DOMAIN-CONTAINING PROTEIN 115"/>
    <property type="match status" value="1"/>
</dbReference>
<feature type="region of interest" description="Disordered" evidence="2">
    <location>
        <begin position="126"/>
        <end position="180"/>
    </location>
</feature>
<feature type="compositionally biased region" description="Basic and acidic residues" evidence="2">
    <location>
        <begin position="9"/>
        <end position="27"/>
    </location>
</feature>
<evidence type="ECO:0000256" key="1">
    <source>
        <dbReference type="ARBA" id="ARBA00093634"/>
    </source>
</evidence>
<dbReference type="InterPro" id="IPR040357">
    <property type="entry name" value="Vma22/CCDC115"/>
</dbReference>
<dbReference type="Pfam" id="PF21730">
    <property type="entry name" value="Vma22_CCDC115"/>
    <property type="match status" value="1"/>
</dbReference>
<comment type="caution">
    <text evidence="3">The sequence shown here is derived from an EMBL/GenBank/DDBJ whole genome shotgun (WGS) entry which is preliminary data.</text>
</comment>
<sequence length="253" mass="28822">MRNKTKNQNKKEKEKKNEKEISDECTKEEDGKVLQFLDSMDSYLTLMDSLSSTLRQGWIELASARYSMGASRVTSALYDLKLHPAVTTLQVRQLDGESPRQDPMVEEPHFTLSRWLYSSEDYCYSRETGSDEADPKNKNSSSLLRHRGTSQYPDDKEFRRKASPVSPRSPLTGDDQVQKERSKSLSVFGKLVSPKLREAQVSFETALETLIKIANVRSLMLSAHAQVQQDLHGTFDLCYNSRKIGKDGSCKHY</sequence>
<reference evidence="3 4" key="1">
    <citation type="submission" date="2020-10" db="EMBL/GenBank/DDBJ databases">
        <title>The Coptis chinensis genome and diversification of protoberbering-type alkaloids.</title>
        <authorList>
            <person name="Wang B."/>
            <person name="Shu S."/>
            <person name="Song C."/>
            <person name="Liu Y."/>
        </authorList>
    </citation>
    <scope>NUCLEOTIDE SEQUENCE [LARGE SCALE GENOMIC DNA]</scope>
    <source>
        <strain evidence="3">HL-2020</strain>
        <tissue evidence="3">Leaf</tissue>
    </source>
</reference>
<protein>
    <recommendedName>
        <fullName evidence="1">Vacuolar ATPase assembly protein VMA22</fullName>
    </recommendedName>
</protein>